<dbReference type="Proteomes" id="UP000759131">
    <property type="component" value="Unassembled WGS sequence"/>
</dbReference>
<name>A0A7R9QEX9_9ACAR</name>
<evidence type="ECO:0000313" key="3">
    <source>
        <dbReference type="Proteomes" id="UP000759131"/>
    </source>
</evidence>
<dbReference type="OrthoDB" id="1706066at2759"/>
<organism evidence="2">
    <name type="scientific">Medioppia subpectinata</name>
    <dbReference type="NCBI Taxonomy" id="1979941"/>
    <lineage>
        <taxon>Eukaryota</taxon>
        <taxon>Metazoa</taxon>
        <taxon>Ecdysozoa</taxon>
        <taxon>Arthropoda</taxon>
        <taxon>Chelicerata</taxon>
        <taxon>Arachnida</taxon>
        <taxon>Acari</taxon>
        <taxon>Acariformes</taxon>
        <taxon>Sarcoptiformes</taxon>
        <taxon>Oribatida</taxon>
        <taxon>Brachypylina</taxon>
        <taxon>Oppioidea</taxon>
        <taxon>Oppiidae</taxon>
        <taxon>Medioppia</taxon>
    </lineage>
</organism>
<accession>A0A7R9QEX9</accession>
<dbReference type="GO" id="GO:0003987">
    <property type="term" value="F:acetate-CoA ligase activity"/>
    <property type="evidence" value="ECO:0007669"/>
    <property type="project" value="TreeGrafter"/>
</dbReference>
<reference evidence="2" key="1">
    <citation type="submission" date="2020-11" db="EMBL/GenBank/DDBJ databases">
        <authorList>
            <person name="Tran Van P."/>
        </authorList>
    </citation>
    <scope>NUCLEOTIDE SEQUENCE</scope>
</reference>
<dbReference type="EMBL" id="OC883263">
    <property type="protein sequence ID" value="CAD7643187.1"/>
    <property type="molecule type" value="Genomic_DNA"/>
</dbReference>
<evidence type="ECO:0000313" key="2">
    <source>
        <dbReference type="EMBL" id="CAD7643187.1"/>
    </source>
</evidence>
<dbReference type="GO" id="GO:0006085">
    <property type="term" value="P:acetyl-CoA biosynthetic process"/>
    <property type="evidence" value="ECO:0007669"/>
    <property type="project" value="TreeGrafter"/>
</dbReference>
<dbReference type="EMBL" id="CAJPIZ010028688">
    <property type="protein sequence ID" value="CAG2119527.1"/>
    <property type="molecule type" value="Genomic_DNA"/>
</dbReference>
<proteinExistence type="predicted"/>
<dbReference type="Gene3D" id="3.30.300.30">
    <property type="match status" value="1"/>
</dbReference>
<evidence type="ECO:0000259" key="1">
    <source>
        <dbReference type="Pfam" id="PF13193"/>
    </source>
</evidence>
<protein>
    <recommendedName>
        <fullName evidence="1">AMP-binding enzyme C-terminal domain-containing protein</fullName>
    </recommendedName>
</protein>
<feature type="domain" description="AMP-binding enzyme C-terminal" evidence="1">
    <location>
        <begin position="5"/>
        <end position="39"/>
    </location>
</feature>
<keyword evidence="3" id="KW-1185">Reference proteome</keyword>
<sequence>MTADLEMDIKRRVRNKIGALAVPDVIYAISALPKTKSGKIMRRILTKVAQNDHKFGDTSTMADESVLQELLTTRCISY</sequence>
<dbReference type="SUPFAM" id="SSF56801">
    <property type="entry name" value="Acetyl-CoA synthetase-like"/>
    <property type="match status" value="1"/>
</dbReference>
<dbReference type="AlphaFoldDB" id="A0A7R9QEX9"/>
<dbReference type="PANTHER" id="PTHR24095">
    <property type="entry name" value="ACETYL-COENZYME A SYNTHETASE"/>
    <property type="match status" value="1"/>
</dbReference>
<dbReference type="InterPro" id="IPR045851">
    <property type="entry name" value="AMP-bd_C_sf"/>
</dbReference>
<dbReference type="Pfam" id="PF13193">
    <property type="entry name" value="AMP-binding_C"/>
    <property type="match status" value="1"/>
</dbReference>
<dbReference type="PANTHER" id="PTHR24095:SF244">
    <property type="entry name" value="ACETYL-COENZYME A SYNTHETASE"/>
    <property type="match status" value="1"/>
</dbReference>
<dbReference type="InterPro" id="IPR025110">
    <property type="entry name" value="AMP-bd_C"/>
</dbReference>
<gene>
    <name evidence="2" type="ORF">OSB1V03_LOCUS19475</name>
</gene>